<dbReference type="Gene3D" id="2.60.40.10">
    <property type="entry name" value="Immunoglobulins"/>
    <property type="match status" value="1"/>
</dbReference>
<comment type="caution">
    <text evidence="1">The sequence shown here is derived from an EMBL/GenBank/DDBJ whole genome shotgun (WGS) entry which is preliminary data.</text>
</comment>
<dbReference type="InterPro" id="IPR013783">
    <property type="entry name" value="Ig-like_fold"/>
</dbReference>
<dbReference type="InterPro" id="IPR009003">
    <property type="entry name" value="Peptidase_S1_PA"/>
</dbReference>
<dbReference type="GO" id="GO:0005975">
    <property type="term" value="P:carbohydrate metabolic process"/>
    <property type="evidence" value="ECO:0007669"/>
    <property type="project" value="UniProtKB-ARBA"/>
</dbReference>
<proteinExistence type="predicted"/>
<protein>
    <submittedName>
        <fullName evidence="1">Protease</fullName>
    </submittedName>
</protein>
<organism evidence="1 2">
    <name type="scientific">Bifidobacterium leontopitheci</name>
    <dbReference type="NCBI Taxonomy" id="2650774"/>
    <lineage>
        <taxon>Bacteria</taxon>
        <taxon>Bacillati</taxon>
        <taxon>Actinomycetota</taxon>
        <taxon>Actinomycetes</taxon>
        <taxon>Bifidobacteriales</taxon>
        <taxon>Bifidobacteriaceae</taxon>
        <taxon>Bifidobacterium</taxon>
    </lineage>
</organism>
<dbReference type="Gene3D" id="3.30.300.50">
    <property type="match status" value="1"/>
</dbReference>
<dbReference type="EMBL" id="WBVT01000057">
    <property type="protein sequence ID" value="KAB7788987.1"/>
    <property type="molecule type" value="Genomic_DNA"/>
</dbReference>
<dbReference type="AlphaFoldDB" id="A0A6I1GHT5"/>
<dbReference type="RefSeq" id="WP_226836281.1">
    <property type="nucleotide sequence ID" value="NZ_JBHSKZ010000013.1"/>
</dbReference>
<dbReference type="GO" id="GO:0004252">
    <property type="term" value="F:serine-type endopeptidase activity"/>
    <property type="evidence" value="ECO:0007669"/>
    <property type="project" value="InterPro"/>
</dbReference>
<dbReference type="InterPro" id="IPR035070">
    <property type="entry name" value="Streptogrisin_prodomain"/>
</dbReference>
<dbReference type="InterPro" id="IPR043504">
    <property type="entry name" value="Peptidase_S1_PA_chymotrypsin"/>
</dbReference>
<dbReference type="GO" id="GO:0006508">
    <property type="term" value="P:proteolysis"/>
    <property type="evidence" value="ECO:0007669"/>
    <property type="project" value="UniProtKB-KW"/>
</dbReference>
<dbReference type="CDD" id="cd21112">
    <property type="entry name" value="alphaLP-like"/>
    <property type="match status" value="1"/>
</dbReference>
<name>A0A6I1GHT5_9BIFI</name>
<dbReference type="Gene3D" id="2.40.10.10">
    <property type="entry name" value="Trypsin-like serine proteases"/>
    <property type="match status" value="2"/>
</dbReference>
<dbReference type="SUPFAM" id="SSF50494">
    <property type="entry name" value="Trypsin-like serine proteases"/>
    <property type="match status" value="1"/>
</dbReference>
<evidence type="ECO:0000313" key="2">
    <source>
        <dbReference type="Proteomes" id="UP000441772"/>
    </source>
</evidence>
<dbReference type="Proteomes" id="UP000441772">
    <property type="component" value="Unassembled WGS sequence"/>
</dbReference>
<dbReference type="PROSITE" id="PS00134">
    <property type="entry name" value="TRYPSIN_HIS"/>
    <property type="match status" value="1"/>
</dbReference>
<evidence type="ECO:0000313" key="1">
    <source>
        <dbReference type="EMBL" id="KAB7788987.1"/>
    </source>
</evidence>
<reference evidence="1 2" key="1">
    <citation type="submission" date="2019-09" db="EMBL/GenBank/DDBJ databases">
        <title>Characterization of the phylogenetic diversity of two novel species belonging to the genus Bifidobacterium: Bifidobacterium cebidarum sp. nov. and Bifidobacterium leontopitheci sp. nov.</title>
        <authorList>
            <person name="Lugli G.A."/>
            <person name="Duranti S."/>
            <person name="Milani C."/>
            <person name="Turroni F."/>
            <person name="Ventura M."/>
        </authorList>
    </citation>
    <scope>NUCLEOTIDE SEQUENCE [LARGE SCALE GENOMIC DNA]</scope>
    <source>
        <strain evidence="1 2">LMG 31471</strain>
    </source>
</reference>
<gene>
    <name evidence="1" type="ORF">F7D09_2062</name>
</gene>
<dbReference type="InterPro" id="IPR018114">
    <property type="entry name" value="TRYPSIN_HIS"/>
</dbReference>
<accession>A0A6I1GHT5</accession>
<sequence>MSESPTRDAKLSRTRRIGVAVLAAGLAIATASGVMSVLGSGSQPDMTGVVAYAAPKPDAYTAAAKKLGTGLTKAISKDLKLSGAQYLALADAGRQAAATVKSLGGGVKTSWIDRDGTLHVIAADATTAQKATLAGAQSSTSDPLGDEAAAKQAADSTRTYWVDRQAGKVKSYAKKSLKLMSGLSDGKLLGGTGYMISVSGALARCSAGFAGTDGLGRPVDLTAGHCVASDDTNVAIPAMNYAVPANYLDRQWGPEDAQQTAGYAAQGYLGDGNDAGLLNLEAGKYTATPQVSTWGADGKDVAAGKGEGLYSQDDGTPVDVYDATDATIGAPACKSGSTSGWTCGVITKTGVTEQINDNGTQTDVYGFQFTACMLSGDSGGAIVSGNYALGVDSYGNMGSCDDASKDDAVAGGYAVVAGDKNAEKLFGHTFNLAIHVGQPAFGALTADRISGTVDAATGAKVAVTVDGKSYTAIVRNGGAWSVKLSKALAAGSHTVSAVASLKATGSDLTTTGETATKQFTL</sequence>
<keyword evidence="1" id="KW-0378">Hydrolase</keyword>
<dbReference type="PROSITE" id="PS00135">
    <property type="entry name" value="TRYPSIN_SER"/>
    <property type="match status" value="1"/>
</dbReference>
<keyword evidence="2" id="KW-1185">Reference proteome</keyword>
<keyword evidence="1" id="KW-0645">Protease</keyword>
<dbReference type="InterPro" id="IPR033116">
    <property type="entry name" value="TRYPSIN_SER"/>
</dbReference>